<dbReference type="GO" id="GO:0006281">
    <property type="term" value="P:DNA repair"/>
    <property type="evidence" value="ECO:0007669"/>
    <property type="project" value="TreeGrafter"/>
</dbReference>
<evidence type="ECO:0000313" key="3">
    <source>
        <dbReference type="Proteomes" id="UP000717585"/>
    </source>
</evidence>
<feature type="compositionally biased region" description="Acidic residues" evidence="1">
    <location>
        <begin position="38"/>
        <end position="52"/>
    </location>
</feature>
<dbReference type="GO" id="GO:0000076">
    <property type="term" value="P:DNA replication checkpoint signaling"/>
    <property type="evidence" value="ECO:0007669"/>
    <property type="project" value="TreeGrafter"/>
</dbReference>
<proteinExistence type="predicted"/>
<dbReference type="GO" id="GO:0043111">
    <property type="term" value="P:replication fork arrest"/>
    <property type="evidence" value="ECO:0007669"/>
    <property type="project" value="TreeGrafter"/>
</dbReference>
<feature type="region of interest" description="Disordered" evidence="1">
    <location>
        <begin position="1223"/>
        <end position="1248"/>
    </location>
</feature>
<dbReference type="EMBL" id="JAHDYR010000011">
    <property type="protein sequence ID" value="KAG9395403.1"/>
    <property type="molecule type" value="Genomic_DNA"/>
</dbReference>
<gene>
    <name evidence="2" type="ORF">J8273_2970</name>
</gene>
<evidence type="ECO:0000313" key="2">
    <source>
        <dbReference type="EMBL" id="KAG9395403.1"/>
    </source>
</evidence>
<dbReference type="InterPro" id="IPR044998">
    <property type="entry name" value="Timeless"/>
</dbReference>
<dbReference type="PANTHER" id="PTHR22940">
    <property type="entry name" value="TIMEOUT/TIMELESS-2"/>
    <property type="match status" value="1"/>
</dbReference>
<dbReference type="GO" id="GO:0003677">
    <property type="term" value="F:DNA binding"/>
    <property type="evidence" value="ECO:0007669"/>
    <property type="project" value="TreeGrafter"/>
</dbReference>
<evidence type="ECO:0000256" key="1">
    <source>
        <dbReference type="SAM" id="MobiDB-lite"/>
    </source>
</evidence>
<feature type="compositionally biased region" description="Basic and acidic residues" evidence="1">
    <location>
        <begin position="647"/>
        <end position="671"/>
    </location>
</feature>
<dbReference type="PANTHER" id="PTHR22940:SF4">
    <property type="entry name" value="PROTEIN TIMELESS HOMOLOG"/>
    <property type="match status" value="1"/>
</dbReference>
<feature type="region of interest" description="Disordered" evidence="1">
    <location>
        <begin position="1261"/>
        <end position="1290"/>
    </location>
</feature>
<reference evidence="2" key="1">
    <citation type="submission" date="2021-05" db="EMBL/GenBank/DDBJ databases">
        <title>A free-living protist that lacks canonical eukaryotic 1 DNA replication and segregation systems.</title>
        <authorList>
            <person name="Salas-Leiva D.E."/>
            <person name="Tromer E.C."/>
            <person name="Curtis B.A."/>
            <person name="Jerlstrom-Hultqvist J."/>
            <person name="Kolisko M."/>
            <person name="Yi Z."/>
            <person name="Salas-Leiva J.S."/>
            <person name="Gallot-Lavallee L."/>
            <person name="Kops G.J.P.L."/>
            <person name="Archibald J.M."/>
            <person name="Simpson A.G.B."/>
            <person name="Roger A.J."/>
        </authorList>
    </citation>
    <scope>NUCLEOTIDE SEQUENCE</scope>
    <source>
        <strain evidence="2">BICM</strain>
    </source>
</reference>
<keyword evidence="3" id="KW-1185">Reference proteome</keyword>
<name>A0A8J6B4A2_9EUKA</name>
<feature type="region of interest" description="Disordered" evidence="1">
    <location>
        <begin position="647"/>
        <end position="694"/>
    </location>
</feature>
<dbReference type="GO" id="GO:0031298">
    <property type="term" value="C:replication fork protection complex"/>
    <property type="evidence" value="ECO:0007669"/>
    <property type="project" value="TreeGrafter"/>
</dbReference>
<sequence length="1290" mass="143856">MVWEEQDEAEFMQLIQNVGTWALVTKGRPKRERNLDSDTSDEETEVDEPSEYEDEIEEKTYVIGSEANLYIRSLEAVLQADDIRTRDATVVMSKLDTVSNDLIPAFMVAPIQVGLEEPDERREALLADFRLSILRLIFMATEPISTDSEVLARYTVMKPFVHAVIDNNFLQELTMFVMTNMATVSRMWGQGDVDDRLANERKITNCLAAAELGFSLLSNIFSITSSPVQLDQSLADYHASLVDILSSRRFTNLLQVVSNECGPGKPFESLRFQALELWSLMMAPYDPVACVEAKYPTPAKPKPKLASGLVGLKFGKGAGIGSLPGSLASLGYAGRKKPSRSSNFSRQMVVTNSAGQRHMAYGFTIGANNKLETRKQPTKPKILPKLSGRVKAPVHTHRVTQGARTIAQLTEQFIAQGTEIVNYSYEALNKATSGQEQDYMALGRLCRFVAGYVAESESRRARVRPDDPAAEAFGTDIQKVAPLLNSALITLFVRRAVEYRTYKQDSRLHTMIDAISAVILLAAESLKSPVEEDKDIGMVLISELSYTHDVVQGVREELWHWTPARGVDLLQSVVACTAVYFDTIAPLVEEQKLTIRSKKKQNIVAMTTAEQRQRAEDLAFELAQAARQEAKEARERELEDRRRELAEQIKDQAPKEAKEEGEGAKEEEETKGSSAPEANINAKPDPEAKPDTTDLPTAAKHLIEVNDDLLNPKADPLAELEADEELDMNDIEMLRDEFEDDIMERDMYDKVAELQDVIRSILHPAVIANVVFCLTGYETQDKVFNGRVVRLIELIAKERSAMLFQLTILHALGRIASRPKAELLKHGLNRLPDVVKTLGAKLAECLKADPGLFLTVLTPINVVTAEVILGLREAAAGARGDGAEDVIAPTGVDFLAEFNDDDLIDREALVNANPEVEAKMKGIDGQPVVFTDDFDSKLRARFDELLVVGDDHQAARLMMLDFEDYTEWQIQRRIFQLGLSKPTPAQAQEYGVIASTRRPAVSRTLAMTSRVGREALNPAQLTSLRSAWSGLAVRIPYTGNDAVDDTPMRGFPIELFFEWVKAACPFTDSANDIHAAMVRNGIINASHPYKKAGVIGDAPRDPVLVQQQKERVKQRYEELKTDPLDTDLDVVFSLFEEFSMLRPSDIRGAVHKKSFPKSKASLADAEKNKAAKKSKDRELKWQLKSVVPNRHPIAERMIADLIHTLPSVEAFFDDLDADREEAEPIDPAESMRFDDDLLDDFGNAPPEFDEIEEDLDERLEDFVSPARPRPAPALESKRRTLIDDSDDDSD</sequence>
<dbReference type="Proteomes" id="UP000717585">
    <property type="component" value="Unassembled WGS sequence"/>
</dbReference>
<protein>
    <submittedName>
        <fullName evidence="2">Uncharacterized protein</fullName>
    </submittedName>
</protein>
<accession>A0A8J6B4A2</accession>
<organism evidence="2 3">
    <name type="scientific">Carpediemonas membranifera</name>
    <dbReference type="NCBI Taxonomy" id="201153"/>
    <lineage>
        <taxon>Eukaryota</taxon>
        <taxon>Metamonada</taxon>
        <taxon>Carpediemonas-like organisms</taxon>
        <taxon>Carpediemonas</taxon>
    </lineage>
</organism>
<comment type="caution">
    <text evidence="2">The sequence shown here is derived from an EMBL/GenBank/DDBJ whole genome shotgun (WGS) entry which is preliminary data.</text>
</comment>
<feature type="region of interest" description="Disordered" evidence="1">
    <location>
        <begin position="29"/>
        <end position="52"/>
    </location>
</feature>